<dbReference type="KEGG" id="fri:FraEuI1c_3812"/>
<keyword evidence="1" id="KW-0378">Hydrolase</keyword>
<dbReference type="InterPro" id="IPR049492">
    <property type="entry name" value="BD-FAE-like_dom"/>
</dbReference>
<evidence type="ECO:0000313" key="3">
    <source>
        <dbReference type="EMBL" id="ADP81819.1"/>
    </source>
</evidence>
<accession>E3J440</accession>
<keyword evidence="4" id="KW-1185">Reference proteome</keyword>
<feature type="domain" description="BD-FAE-like" evidence="2">
    <location>
        <begin position="79"/>
        <end position="296"/>
    </location>
</feature>
<dbReference type="InterPro" id="IPR029058">
    <property type="entry name" value="AB_hydrolase_fold"/>
</dbReference>
<protein>
    <recommendedName>
        <fullName evidence="2">BD-FAE-like domain-containing protein</fullName>
    </recommendedName>
</protein>
<dbReference type="HOGENOM" id="CLU_012494_4_0_11"/>
<dbReference type="InterPro" id="IPR050300">
    <property type="entry name" value="GDXG_lipolytic_enzyme"/>
</dbReference>
<gene>
    <name evidence="3" type="ordered locus">FraEuI1c_3812</name>
</gene>
<proteinExistence type="predicted"/>
<name>E3J440_PSEI1</name>
<dbReference type="GO" id="GO:0016787">
    <property type="term" value="F:hydrolase activity"/>
    <property type="evidence" value="ECO:0007669"/>
    <property type="project" value="UniProtKB-KW"/>
</dbReference>
<dbReference type="InParanoid" id="E3J440"/>
<dbReference type="SUPFAM" id="SSF53474">
    <property type="entry name" value="alpha/beta-Hydrolases"/>
    <property type="match status" value="1"/>
</dbReference>
<dbReference type="Pfam" id="PF20434">
    <property type="entry name" value="BD-FAE"/>
    <property type="match status" value="1"/>
</dbReference>
<organism evidence="3 4">
    <name type="scientific">Pseudofrankia inefficax (strain DSM 45817 / CECT 9037 / DDB 130130 / EuI1c)</name>
    <name type="common">Frankia inefficax</name>
    <dbReference type="NCBI Taxonomy" id="298654"/>
    <lineage>
        <taxon>Bacteria</taxon>
        <taxon>Bacillati</taxon>
        <taxon>Actinomycetota</taxon>
        <taxon>Actinomycetes</taxon>
        <taxon>Frankiales</taxon>
        <taxon>Frankiaceae</taxon>
        <taxon>Pseudofrankia</taxon>
    </lineage>
</organism>
<dbReference type="PANTHER" id="PTHR48081">
    <property type="entry name" value="AB HYDROLASE SUPERFAMILY PROTEIN C4A8.06C"/>
    <property type="match status" value="1"/>
</dbReference>
<reference evidence="3 4" key="1">
    <citation type="submission" date="2010-10" db="EMBL/GenBank/DDBJ databases">
        <title>Complete sequence of Frankia sp. EuI1c.</title>
        <authorList>
            <consortium name="US DOE Joint Genome Institute"/>
            <person name="Lucas S."/>
            <person name="Copeland A."/>
            <person name="Lapidus A."/>
            <person name="Cheng J.-F."/>
            <person name="Bruce D."/>
            <person name="Goodwin L."/>
            <person name="Pitluck S."/>
            <person name="Chertkov O."/>
            <person name="Detter J.C."/>
            <person name="Han C."/>
            <person name="Tapia R."/>
            <person name="Land M."/>
            <person name="Hauser L."/>
            <person name="Jeffries C."/>
            <person name="Kyrpides N."/>
            <person name="Ivanova N."/>
            <person name="Mikhailova N."/>
            <person name="Beauchemin N."/>
            <person name="Sen A."/>
            <person name="Sur S.A."/>
            <person name="Gtari M."/>
            <person name="Wall L."/>
            <person name="Tisa L."/>
            <person name="Woyke T."/>
        </authorList>
    </citation>
    <scope>NUCLEOTIDE SEQUENCE [LARGE SCALE GENOMIC DNA]</scope>
    <source>
        <strain evidence="4">DSM 45817 / CECT 9037 / EuI1c</strain>
    </source>
</reference>
<evidence type="ECO:0000313" key="4">
    <source>
        <dbReference type="Proteomes" id="UP000002484"/>
    </source>
</evidence>
<dbReference type="STRING" id="298654.FraEuI1c_3812"/>
<dbReference type="RefSeq" id="WP_013424937.1">
    <property type="nucleotide sequence ID" value="NC_014666.1"/>
</dbReference>
<dbReference type="Gene3D" id="3.40.50.1820">
    <property type="entry name" value="alpha/beta hydrolase"/>
    <property type="match status" value="1"/>
</dbReference>
<dbReference type="EMBL" id="CP002299">
    <property type="protein sequence ID" value="ADP81819.1"/>
    <property type="molecule type" value="Genomic_DNA"/>
</dbReference>
<dbReference type="PANTHER" id="PTHR48081:SF13">
    <property type="entry name" value="ALPHA_BETA HYDROLASE"/>
    <property type="match status" value="1"/>
</dbReference>
<dbReference type="Proteomes" id="UP000002484">
    <property type="component" value="Chromosome"/>
</dbReference>
<dbReference type="AlphaFoldDB" id="E3J440"/>
<evidence type="ECO:0000259" key="2">
    <source>
        <dbReference type="Pfam" id="PF20434"/>
    </source>
</evidence>
<dbReference type="eggNOG" id="COG0657">
    <property type="taxonomic scope" value="Bacteria"/>
</dbReference>
<dbReference type="FunCoup" id="E3J440">
    <property type="interactions" value="70"/>
</dbReference>
<evidence type="ECO:0000256" key="1">
    <source>
        <dbReference type="ARBA" id="ARBA00022801"/>
    </source>
</evidence>
<dbReference type="OrthoDB" id="9803828at2"/>
<sequence>MHAVTIWASQELRESSRRFGRATPGRGHRPAAVGLIAALVALAVAGCQPTTLVGFNGSRVALYEDRDVAYASVSPAQRLDLYRPLHPDGKLPVVVLIHGGGFIGGDKSDLDDTAASLVTHGYAVANVNYRLVPEGVFPAPVVDVKAAIRWLRANAAGYDLDPARFGALGESAGAYLAEMVGTWGHVASPDDAALGNINVPSTVRAVVDLFGPVDFTAIDGQLRADGCPASALTHDSPSGYESRLLGHQITTVPGLVWLANPLTYVGSGQVPPPFDIEHGQADCTVPYQQSEELANGLRAAGGQVDLTVVPGAGHGASYPRGDRFPAIVAFLDRYVR</sequence>